<comment type="caution">
    <text evidence="2">The sequence shown here is derived from an EMBL/GenBank/DDBJ whole genome shotgun (WGS) entry which is preliminary data.</text>
</comment>
<sequence>MQERHPKGCRLFTEESVPGGHSTQGAIGRSVVYTRNIGQAVPSRQQVLPCVAFKTAPSEQIRGVSWAIIPMTDPPTPEPVSPNPTTVIVLLSQARLSTYPGADDASRLANYAKNARLSEALFPVLQHLEICLRNRWETVFVMRFGDAWYNDATLDRLLDDYGQEELRKAKKKLRDRKRPLSSGAVVAENTFGFWTSLFGRRYEKTLWVPNARNLLPHAMPTDRNIHNIRVDLEMIRKLRNRLAHHEPILLRSTLWDDYETALKWLNWIAPEVREWLKTSGVDRFPEVYEANKP</sequence>
<gene>
    <name evidence="2" type="ORF">FCS05_20105</name>
</gene>
<organism evidence="2 3">
    <name type="scientific">Deinococcus metallilatus</name>
    <dbReference type="NCBI Taxonomy" id="1211322"/>
    <lineage>
        <taxon>Bacteria</taxon>
        <taxon>Thermotogati</taxon>
        <taxon>Deinococcota</taxon>
        <taxon>Deinococci</taxon>
        <taxon>Deinococcales</taxon>
        <taxon>Deinococcaceae</taxon>
        <taxon>Deinococcus</taxon>
    </lineage>
</organism>
<dbReference type="EMBL" id="VBRC01000029">
    <property type="protein sequence ID" value="TLK20532.1"/>
    <property type="molecule type" value="Genomic_DNA"/>
</dbReference>
<evidence type="ECO:0000256" key="1">
    <source>
        <dbReference type="SAM" id="MobiDB-lite"/>
    </source>
</evidence>
<evidence type="ECO:0000313" key="3">
    <source>
        <dbReference type="Proteomes" id="UP000308000"/>
    </source>
</evidence>
<dbReference type="AlphaFoldDB" id="A0AAJ5F0J6"/>
<dbReference type="Proteomes" id="UP000308000">
    <property type="component" value="Unassembled WGS sequence"/>
</dbReference>
<proteinExistence type="predicted"/>
<feature type="region of interest" description="Disordered" evidence="1">
    <location>
        <begin position="1"/>
        <end position="23"/>
    </location>
</feature>
<reference evidence="2 3" key="1">
    <citation type="submission" date="2019-04" db="EMBL/GenBank/DDBJ databases">
        <title>Deinococcus metalilatus MA1002 mutant No.5.</title>
        <authorList>
            <person name="Park W."/>
            <person name="Park C."/>
        </authorList>
    </citation>
    <scope>NUCLEOTIDE SEQUENCE [LARGE SCALE GENOMIC DNA]</scope>
    <source>
        <strain evidence="2 3">MA1002-m5</strain>
    </source>
</reference>
<accession>A0AAJ5F0J6</accession>
<protein>
    <submittedName>
        <fullName evidence="2">Abi family protein</fullName>
    </submittedName>
</protein>
<name>A0AAJ5F0J6_9DEIO</name>
<evidence type="ECO:0000313" key="2">
    <source>
        <dbReference type="EMBL" id="TLK20532.1"/>
    </source>
</evidence>